<reference evidence="2 3" key="2">
    <citation type="submission" date="2021-10" db="EMBL/GenBank/DDBJ databases">
        <authorList>
            <person name="Piombo E."/>
        </authorList>
    </citation>
    <scope>NUCLEOTIDE SEQUENCE [LARGE SCALE GENOMIC DNA]</scope>
</reference>
<reference evidence="3" key="1">
    <citation type="submission" date="2019-06" db="EMBL/GenBank/DDBJ databases">
        <authorList>
            <person name="Broberg M."/>
        </authorList>
    </citation>
    <scope>NUCLEOTIDE SEQUENCE [LARGE SCALE GENOMIC DNA]</scope>
</reference>
<evidence type="ECO:0000256" key="1">
    <source>
        <dbReference type="SAM" id="MobiDB-lite"/>
    </source>
</evidence>
<dbReference type="AlphaFoldDB" id="A0A9N9YWV1"/>
<protein>
    <submittedName>
        <fullName evidence="2">Uncharacterized protein</fullName>
    </submittedName>
</protein>
<comment type="caution">
    <text evidence="2">The sequence shown here is derived from an EMBL/GenBank/DDBJ whole genome shotgun (WGS) entry which is preliminary data.</text>
</comment>
<feature type="compositionally biased region" description="Polar residues" evidence="1">
    <location>
        <begin position="1"/>
        <end position="21"/>
    </location>
</feature>
<dbReference type="Proteomes" id="UP000775872">
    <property type="component" value="Unassembled WGS sequence"/>
</dbReference>
<organism evidence="2 3">
    <name type="scientific">Clonostachys solani</name>
    <dbReference type="NCBI Taxonomy" id="160281"/>
    <lineage>
        <taxon>Eukaryota</taxon>
        <taxon>Fungi</taxon>
        <taxon>Dikarya</taxon>
        <taxon>Ascomycota</taxon>
        <taxon>Pezizomycotina</taxon>
        <taxon>Sordariomycetes</taxon>
        <taxon>Hypocreomycetidae</taxon>
        <taxon>Hypocreales</taxon>
        <taxon>Bionectriaceae</taxon>
        <taxon>Clonostachys</taxon>
    </lineage>
</organism>
<gene>
    <name evidence="2" type="ORF">CSOL1703_00012439</name>
</gene>
<sequence length="419" mass="44899">MDSPTTSSTWSSARTPASSESETIRGAMVTSRSGSSTLVGPGRSSSSQPLTVDLPPCPVLVRSLDVYSGRPRYPVIGQFAMTASKEVVAAGPSGLFSFKRVNDHASKPWSKPRPFPDTPLSSSSVSGIALRESKSGERLDVFCVADGNLYTFSRATNKKDATAPPPLFVADPSPPLVTYRVSGTPSITTVKEESYGSFEERYSLVVPSQSGGLLHTSTTGPKQRSGYWYSSGQTKTEWEPVDHVATHLGVISAVTTAALKKHEGYNNSQVDIVAVCIAQGKLHLVEGPFAEPKTGLLYFTPGGWKGVITDRIRHPGEVTGSPVLLQEKLQEGQLDLLVPSAAGGIFHFVRTPSTPDEWHMIGRIETPSYLPPAGSLAFFHLKPKGYLDPAILGAAGEIGGRLYTIQTSSLRDSWPWHGC</sequence>
<accession>A0A9N9YWV1</accession>
<keyword evidence="3" id="KW-1185">Reference proteome</keyword>
<dbReference type="OrthoDB" id="5137369at2759"/>
<name>A0A9N9YWV1_9HYPO</name>
<proteinExistence type="predicted"/>
<evidence type="ECO:0000313" key="3">
    <source>
        <dbReference type="Proteomes" id="UP000775872"/>
    </source>
</evidence>
<dbReference type="EMBL" id="CABFOC020000013">
    <property type="protein sequence ID" value="CAH0045808.1"/>
    <property type="molecule type" value="Genomic_DNA"/>
</dbReference>
<feature type="compositionally biased region" description="Polar residues" evidence="1">
    <location>
        <begin position="30"/>
        <end position="50"/>
    </location>
</feature>
<feature type="region of interest" description="Disordered" evidence="1">
    <location>
        <begin position="1"/>
        <end position="52"/>
    </location>
</feature>
<evidence type="ECO:0000313" key="2">
    <source>
        <dbReference type="EMBL" id="CAH0045808.1"/>
    </source>
</evidence>